<evidence type="ECO:0000313" key="2">
    <source>
        <dbReference type="EMBL" id="EIE18528.1"/>
    </source>
</evidence>
<dbReference type="GeneID" id="17036413"/>
<dbReference type="EMBL" id="AGSI01000023">
    <property type="protein sequence ID" value="EIE18528.1"/>
    <property type="molecule type" value="Genomic_DNA"/>
</dbReference>
<gene>
    <name evidence="2" type="ORF">COCSUDRAFT_60197</name>
</gene>
<evidence type="ECO:0000256" key="1">
    <source>
        <dbReference type="SAM" id="SignalP"/>
    </source>
</evidence>
<evidence type="ECO:0000313" key="3">
    <source>
        <dbReference type="Proteomes" id="UP000007264"/>
    </source>
</evidence>
<dbReference type="Proteomes" id="UP000007264">
    <property type="component" value="Unassembled WGS sequence"/>
</dbReference>
<proteinExistence type="predicted"/>
<protein>
    <submittedName>
        <fullName evidence="2">Uncharacterized protein</fullName>
    </submittedName>
</protein>
<feature type="signal peptide" evidence="1">
    <location>
        <begin position="1"/>
        <end position="27"/>
    </location>
</feature>
<feature type="chain" id="PRO_5003637037" evidence="1">
    <location>
        <begin position="28"/>
        <end position="286"/>
    </location>
</feature>
<accession>I0YJF9</accession>
<sequence>MQQQADFPCSLWNGGILILLWITYTQAACLEETALNKAFCSYADYMGRTGKFLPLLPTWTYTGIIKFITIAGGTSLEAKQLVSDTDLASFQKKFEAQSGAKVSLRYLRNAIVMGYIKKDGQMAAGYVVNAVLPLRYFSFLPELERCQLPGEPGEEDFVEITCIWIDKHLTRYCDRGVVYLDSVEVAKRKSDKPYILGGSNVPRVREQQMHAFTTPLRSFVSVVHKPPCPYWIYYGSPDATLIRMCKTMLSVVFCDIAAVCGLHTNHSAFSYKRMYKTPAKGTAIIQ</sequence>
<keyword evidence="3" id="KW-1185">Reference proteome</keyword>
<dbReference type="AlphaFoldDB" id="I0YJF9"/>
<comment type="caution">
    <text evidence="2">The sequence shown here is derived from an EMBL/GenBank/DDBJ whole genome shotgun (WGS) entry which is preliminary data.</text>
</comment>
<name>I0YJF9_COCSC</name>
<keyword evidence="1" id="KW-0732">Signal</keyword>
<dbReference type="RefSeq" id="XP_005643072.1">
    <property type="nucleotide sequence ID" value="XM_005643015.1"/>
</dbReference>
<reference evidence="2 3" key="1">
    <citation type="journal article" date="2012" name="Genome Biol.">
        <title>The genome of the polar eukaryotic microalga coccomyxa subellipsoidea reveals traits of cold adaptation.</title>
        <authorList>
            <person name="Blanc G."/>
            <person name="Agarkova I."/>
            <person name="Grimwood J."/>
            <person name="Kuo A."/>
            <person name="Brueggeman A."/>
            <person name="Dunigan D."/>
            <person name="Gurnon J."/>
            <person name="Ladunga I."/>
            <person name="Lindquist E."/>
            <person name="Lucas S."/>
            <person name="Pangilinan J."/>
            <person name="Proschold T."/>
            <person name="Salamov A."/>
            <person name="Schmutz J."/>
            <person name="Weeks D."/>
            <person name="Yamada T."/>
            <person name="Claverie J.M."/>
            <person name="Grigoriev I."/>
            <person name="Van Etten J."/>
            <person name="Lomsadze A."/>
            <person name="Borodovsky M."/>
        </authorList>
    </citation>
    <scope>NUCLEOTIDE SEQUENCE [LARGE SCALE GENOMIC DNA]</scope>
    <source>
        <strain evidence="2 3">C-169</strain>
    </source>
</reference>
<dbReference type="KEGG" id="csl:COCSUDRAFT_60197"/>
<organism evidence="2 3">
    <name type="scientific">Coccomyxa subellipsoidea (strain C-169)</name>
    <name type="common">Green microalga</name>
    <dbReference type="NCBI Taxonomy" id="574566"/>
    <lineage>
        <taxon>Eukaryota</taxon>
        <taxon>Viridiplantae</taxon>
        <taxon>Chlorophyta</taxon>
        <taxon>core chlorophytes</taxon>
        <taxon>Trebouxiophyceae</taxon>
        <taxon>Trebouxiophyceae incertae sedis</taxon>
        <taxon>Coccomyxaceae</taxon>
        <taxon>Coccomyxa</taxon>
        <taxon>Coccomyxa subellipsoidea</taxon>
    </lineage>
</organism>